<keyword evidence="2" id="KW-0456">Lyase</keyword>
<dbReference type="GO" id="GO:0046872">
    <property type="term" value="F:metal ion binding"/>
    <property type="evidence" value="ECO:0007669"/>
    <property type="project" value="UniProtKB-KW"/>
</dbReference>
<dbReference type="AlphaFoldDB" id="A0A178IF16"/>
<evidence type="ECO:0000256" key="2">
    <source>
        <dbReference type="ARBA" id="ARBA00023239"/>
    </source>
</evidence>
<sequence length="289" mass="30704">MAMPDSQICFLFDNGSLRPSSTLNLRATARLLGGVLPAPVRPVSLLHSSAVDAAALGGERAELLEIAVRKWWGENPGGEAVLLPLFFGPSGALTGYVPARMEAARKAFPLARWRLARWLIEPGEADEGVAGALAAEARSVIAAEKLERPRIVLVDHGSPQRAVTAVRDHLGAQLRRLLAGDAAEIGVASMERRPGAEFAFNEPLLATRLRTPPFDAGDVVVLLQFLSPGRHAGPDGDIAAICAAARSERPGLHTWMTEPVGTAPEVVERLARRFAEGRDKPVAAGGDFS</sequence>
<evidence type="ECO:0000313" key="4">
    <source>
        <dbReference type="Proteomes" id="UP000078486"/>
    </source>
</evidence>
<dbReference type="OrthoDB" id="6146280at2"/>
<keyword evidence="1" id="KW-0479">Metal-binding</keyword>
<dbReference type="Pfam" id="PF01903">
    <property type="entry name" value="CbiX"/>
    <property type="match status" value="1"/>
</dbReference>
<dbReference type="STRING" id="1184151.AW736_21000"/>
<gene>
    <name evidence="3" type="ORF">AW736_21000</name>
</gene>
<proteinExistence type="predicted"/>
<dbReference type="Gene3D" id="3.40.50.1400">
    <property type="match status" value="2"/>
</dbReference>
<accession>A0A178IF16</accession>
<keyword evidence="4" id="KW-1185">Reference proteome</keyword>
<evidence type="ECO:0000256" key="1">
    <source>
        <dbReference type="ARBA" id="ARBA00022723"/>
    </source>
</evidence>
<dbReference type="SUPFAM" id="SSF53800">
    <property type="entry name" value="Chelatase"/>
    <property type="match status" value="1"/>
</dbReference>
<dbReference type="EMBL" id="LRRQ01000160">
    <property type="protein sequence ID" value="OAM87745.1"/>
    <property type="molecule type" value="Genomic_DNA"/>
</dbReference>
<dbReference type="InterPro" id="IPR002762">
    <property type="entry name" value="CbiX-like"/>
</dbReference>
<comment type="caution">
    <text evidence="3">The sequence shown here is derived from an EMBL/GenBank/DDBJ whole genome shotgun (WGS) entry which is preliminary data.</text>
</comment>
<organism evidence="3 4">
    <name type="scientific">Termitidicoccus mucosus</name>
    <dbReference type="NCBI Taxonomy" id="1184151"/>
    <lineage>
        <taxon>Bacteria</taxon>
        <taxon>Pseudomonadati</taxon>
        <taxon>Verrucomicrobiota</taxon>
        <taxon>Opitutia</taxon>
        <taxon>Opitutales</taxon>
        <taxon>Opitutaceae</taxon>
        <taxon>Termitidicoccus</taxon>
    </lineage>
</organism>
<dbReference type="Proteomes" id="UP000078486">
    <property type="component" value="Unassembled WGS sequence"/>
</dbReference>
<dbReference type="GO" id="GO:0016829">
    <property type="term" value="F:lyase activity"/>
    <property type="evidence" value="ECO:0007669"/>
    <property type="project" value="UniProtKB-KW"/>
</dbReference>
<reference evidence="3 4" key="1">
    <citation type="submission" date="2016-01" db="EMBL/GenBank/DDBJ databases">
        <title>High potential of lignocellulose degradation of a new Verrucomicrobia species.</title>
        <authorList>
            <person name="Wang Y."/>
            <person name="Shi Y."/>
            <person name="Qiu Z."/>
            <person name="Liu S."/>
            <person name="Yang H."/>
        </authorList>
    </citation>
    <scope>NUCLEOTIDE SEQUENCE [LARGE SCALE GENOMIC DNA]</scope>
    <source>
        <strain evidence="3 4">TSB47</strain>
    </source>
</reference>
<protein>
    <recommendedName>
        <fullName evidence="5">Cobalamin biosynthesis protein CbiX</fullName>
    </recommendedName>
</protein>
<name>A0A178IF16_9BACT</name>
<evidence type="ECO:0000313" key="3">
    <source>
        <dbReference type="EMBL" id="OAM87745.1"/>
    </source>
</evidence>
<evidence type="ECO:0008006" key="5">
    <source>
        <dbReference type="Google" id="ProtNLM"/>
    </source>
</evidence>